<evidence type="ECO:0000313" key="8">
    <source>
        <dbReference type="EMBL" id="SCM69782.1"/>
    </source>
</evidence>
<evidence type="ECO:0000256" key="4">
    <source>
        <dbReference type="ARBA" id="ARBA00022946"/>
    </source>
</evidence>
<dbReference type="Gene3D" id="1.10.357.10">
    <property type="entry name" value="Tetracycline Repressor, domain 2"/>
    <property type="match status" value="1"/>
</dbReference>
<dbReference type="GO" id="GO:0008289">
    <property type="term" value="F:lipid binding"/>
    <property type="evidence" value="ECO:0007669"/>
    <property type="project" value="UniProtKB-KW"/>
</dbReference>
<organism evidence="8 9">
    <name type="scientific">Donghicola eburneus</name>
    <dbReference type="NCBI Taxonomy" id="393278"/>
    <lineage>
        <taxon>Bacteria</taxon>
        <taxon>Pseudomonadati</taxon>
        <taxon>Pseudomonadota</taxon>
        <taxon>Alphaproteobacteria</taxon>
        <taxon>Rhodobacterales</taxon>
        <taxon>Roseobacteraceae</taxon>
        <taxon>Donghicola</taxon>
    </lineage>
</organism>
<accession>A0A1M4N4G2</accession>
<evidence type="ECO:0000256" key="1">
    <source>
        <dbReference type="ARBA" id="ARBA00004749"/>
    </source>
</evidence>
<comment type="pathway">
    <text evidence="1">Cofactor biosynthesis; ubiquinone biosynthesis.</text>
</comment>
<keyword evidence="5" id="KW-0446">Lipid-binding</keyword>
<evidence type="ECO:0000256" key="3">
    <source>
        <dbReference type="ARBA" id="ARBA00022688"/>
    </source>
</evidence>
<dbReference type="EMBL" id="FMJB01000066">
    <property type="protein sequence ID" value="SCM69782.1"/>
    <property type="molecule type" value="Genomic_DNA"/>
</dbReference>
<sequence>MTDSPKAQLLDAIKMHVPFDGWTRPAYQAAVADTGIDPVLASAVCPRGAVDLAIAFHQEGDAQMVMRMAEPDVAEMKIREKITFAVRTRLELVEDKELVRRGMTLFSLPQNAADGTKLVWQTCDAIWNSIGDTSDDVNWYTKRATLAGVYSSTVLYWLGDESAGHEATWAFLDRRIENVMQIEKMKATVRKSPFLSKLMAGPNAVLSHIKAPSRLNDQGLPGHMAPKSQS</sequence>
<protein>
    <recommendedName>
        <fullName evidence="7">COQ9 C-terminal domain-containing protein</fullName>
    </recommendedName>
</protein>
<evidence type="ECO:0000259" key="7">
    <source>
        <dbReference type="Pfam" id="PF08511"/>
    </source>
</evidence>
<dbReference type="PANTHER" id="PTHR21427:SF19">
    <property type="entry name" value="UBIQUINONE BIOSYNTHESIS PROTEIN COQ9, MITOCHONDRIAL"/>
    <property type="match status" value="1"/>
</dbReference>
<proteinExistence type="inferred from homology"/>
<dbReference type="InterPro" id="IPR012762">
    <property type="entry name" value="Ubiq_biosynth_COQ9"/>
</dbReference>
<feature type="domain" description="COQ9 C-terminal" evidence="7">
    <location>
        <begin position="114"/>
        <end position="183"/>
    </location>
</feature>
<reference evidence="9" key="1">
    <citation type="submission" date="2016-09" db="EMBL/GenBank/DDBJ databases">
        <authorList>
            <person name="Wibberg D."/>
        </authorList>
    </citation>
    <scope>NUCLEOTIDE SEQUENCE [LARGE SCALE GENOMIC DNA]</scope>
</reference>
<dbReference type="Pfam" id="PF08511">
    <property type="entry name" value="COQ9"/>
    <property type="match status" value="1"/>
</dbReference>
<gene>
    <name evidence="8" type="ORF">KARMA_4024</name>
</gene>
<dbReference type="InterPro" id="IPR013718">
    <property type="entry name" value="COQ9_C"/>
</dbReference>
<keyword evidence="4" id="KW-0809">Transit peptide</keyword>
<dbReference type="NCBIfam" id="TIGR02396">
    <property type="entry name" value="diverge_rpsU"/>
    <property type="match status" value="1"/>
</dbReference>
<dbReference type="GO" id="GO:0006744">
    <property type="term" value="P:ubiquinone biosynthetic process"/>
    <property type="evidence" value="ECO:0007669"/>
    <property type="project" value="UniProtKB-KW"/>
</dbReference>
<dbReference type="PANTHER" id="PTHR21427">
    <property type="entry name" value="UBIQUINONE BIOSYNTHESIS PROTEIN COQ9, MITOCHONDRIAL"/>
    <property type="match status" value="1"/>
</dbReference>
<dbReference type="Proteomes" id="UP000184085">
    <property type="component" value="Unassembled WGS sequence"/>
</dbReference>
<dbReference type="AlphaFoldDB" id="A0A1M4N4G2"/>
<name>A0A1M4N4G2_9RHOB</name>
<keyword evidence="9" id="KW-1185">Reference proteome</keyword>
<evidence type="ECO:0000256" key="2">
    <source>
        <dbReference type="ARBA" id="ARBA00010766"/>
    </source>
</evidence>
<comment type="function">
    <text evidence="6">Membrane-associated protein that warps the membrane surface to access and bind aromatic isoprenes with high specificity, including ubiquinone (CoQ) isoprene intermediates and presents them directly to COQ7, therefore facilitating the COQ7-mediated hydroxylase step. Participates in the biosynthesis of coenzyme Q, also named ubiquinone, an essential lipid-soluble electron transporter for aerobic cellular respiration.</text>
</comment>
<keyword evidence="3" id="KW-0831">Ubiquinone biosynthesis</keyword>
<comment type="similarity">
    <text evidence="2">Belongs to the COQ9 family.</text>
</comment>
<evidence type="ECO:0000313" key="9">
    <source>
        <dbReference type="Proteomes" id="UP000184085"/>
    </source>
</evidence>
<evidence type="ECO:0000256" key="6">
    <source>
        <dbReference type="ARBA" id="ARBA00058104"/>
    </source>
</evidence>
<dbReference type="RefSeq" id="WP_072709773.1">
    <property type="nucleotide sequence ID" value="NZ_FMJB01000066.1"/>
</dbReference>
<evidence type="ECO:0000256" key="5">
    <source>
        <dbReference type="ARBA" id="ARBA00023121"/>
    </source>
</evidence>